<proteinExistence type="predicted"/>
<accession>A0A1X2HZ38</accession>
<organism evidence="1 2">
    <name type="scientific">Absidia repens</name>
    <dbReference type="NCBI Taxonomy" id="90262"/>
    <lineage>
        <taxon>Eukaryota</taxon>
        <taxon>Fungi</taxon>
        <taxon>Fungi incertae sedis</taxon>
        <taxon>Mucoromycota</taxon>
        <taxon>Mucoromycotina</taxon>
        <taxon>Mucoromycetes</taxon>
        <taxon>Mucorales</taxon>
        <taxon>Cunninghamellaceae</taxon>
        <taxon>Absidia</taxon>
    </lineage>
</organism>
<evidence type="ECO:0000313" key="1">
    <source>
        <dbReference type="EMBL" id="ORZ05789.1"/>
    </source>
</evidence>
<name>A0A1X2HZ38_9FUNG</name>
<evidence type="ECO:0000313" key="2">
    <source>
        <dbReference type="Proteomes" id="UP000193560"/>
    </source>
</evidence>
<dbReference type="EMBL" id="MCGE01000042">
    <property type="protein sequence ID" value="ORZ05789.1"/>
    <property type="molecule type" value="Genomic_DNA"/>
</dbReference>
<protein>
    <submittedName>
        <fullName evidence="1">Uncharacterized protein</fullName>
    </submittedName>
</protein>
<gene>
    <name evidence="1" type="ORF">BCR42DRAFT_176645</name>
</gene>
<dbReference type="AlphaFoldDB" id="A0A1X2HZ38"/>
<comment type="caution">
    <text evidence="1">The sequence shown here is derived from an EMBL/GenBank/DDBJ whole genome shotgun (WGS) entry which is preliminary data.</text>
</comment>
<reference evidence="1 2" key="1">
    <citation type="submission" date="2016-07" db="EMBL/GenBank/DDBJ databases">
        <title>Pervasive Adenine N6-methylation of Active Genes in Fungi.</title>
        <authorList>
            <consortium name="DOE Joint Genome Institute"/>
            <person name="Mondo S.J."/>
            <person name="Dannebaum R.O."/>
            <person name="Kuo R.C."/>
            <person name="Labutti K."/>
            <person name="Haridas S."/>
            <person name="Kuo A."/>
            <person name="Salamov A."/>
            <person name="Ahrendt S.R."/>
            <person name="Lipzen A."/>
            <person name="Sullivan W."/>
            <person name="Andreopoulos W.B."/>
            <person name="Clum A."/>
            <person name="Lindquist E."/>
            <person name="Daum C."/>
            <person name="Ramamoorthy G.K."/>
            <person name="Gryganskyi A."/>
            <person name="Culley D."/>
            <person name="Magnuson J.K."/>
            <person name="James T.Y."/>
            <person name="O'Malley M.A."/>
            <person name="Stajich J.E."/>
            <person name="Spatafora J.W."/>
            <person name="Visel A."/>
            <person name="Grigoriev I.V."/>
        </authorList>
    </citation>
    <scope>NUCLEOTIDE SEQUENCE [LARGE SCALE GENOMIC DNA]</scope>
    <source>
        <strain evidence="1 2">NRRL 1336</strain>
    </source>
</reference>
<dbReference type="Proteomes" id="UP000193560">
    <property type="component" value="Unassembled WGS sequence"/>
</dbReference>
<sequence length="81" mass="9330">MRFLTVLFGLLALLLATVYAGGFFYMWEGVVLCVVTVVKTGGERMLKLCRKRMDFEYHMHVCIYELMVVAISTTIHTLSYE</sequence>
<keyword evidence="2" id="KW-1185">Reference proteome</keyword>